<keyword evidence="5" id="KW-0732">Signal</keyword>
<dbReference type="InterPro" id="IPR050738">
    <property type="entry name" value="Sulfatase"/>
</dbReference>
<evidence type="ECO:0000313" key="8">
    <source>
        <dbReference type="Proteomes" id="UP000609651"/>
    </source>
</evidence>
<keyword evidence="2" id="KW-0479">Metal-binding</keyword>
<protein>
    <submittedName>
        <fullName evidence="7">Arylsulfatase</fullName>
        <ecNumber evidence="7">3.1.6.1</ecNumber>
    </submittedName>
</protein>
<dbReference type="Pfam" id="PF00884">
    <property type="entry name" value="Sulfatase"/>
    <property type="match status" value="1"/>
</dbReference>
<dbReference type="PANTHER" id="PTHR42693:SF53">
    <property type="entry name" value="ENDO-4-O-SULFATASE"/>
    <property type="match status" value="1"/>
</dbReference>
<reference evidence="7 8" key="1">
    <citation type="journal article" date="2020" name="Syst. Appl. Microbiol.">
        <title>Alienimonas chondri sp. nov., a novel planctomycete isolated from the biofilm of the red alga Chondrus crispus.</title>
        <authorList>
            <person name="Vitorino I."/>
            <person name="Albuquerque L."/>
            <person name="Wiegand S."/>
            <person name="Kallscheuer N."/>
            <person name="da Costa M.S."/>
            <person name="Lobo-da-Cunha A."/>
            <person name="Jogler C."/>
            <person name="Lage O.M."/>
        </authorList>
    </citation>
    <scope>NUCLEOTIDE SEQUENCE [LARGE SCALE GENOMIC DNA]</scope>
    <source>
        <strain evidence="7 8">LzC2</strain>
    </source>
</reference>
<dbReference type="InterPro" id="IPR000917">
    <property type="entry name" value="Sulfatase_N"/>
</dbReference>
<evidence type="ECO:0000256" key="2">
    <source>
        <dbReference type="ARBA" id="ARBA00022723"/>
    </source>
</evidence>
<feature type="chain" id="PRO_5046207277" evidence="5">
    <location>
        <begin position="27"/>
        <end position="508"/>
    </location>
</feature>
<name>A0ABX1VDI8_9PLAN</name>
<dbReference type="Gene3D" id="3.40.720.10">
    <property type="entry name" value="Alkaline Phosphatase, subunit A"/>
    <property type="match status" value="1"/>
</dbReference>
<dbReference type="Gene3D" id="3.30.1120.10">
    <property type="match status" value="1"/>
</dbReference>
<sequence length="508" mass="55722">MSPAPLLAAPLFALCGATLLAPNAVAADAQNEAAAPAPPNVVFIMCDDLGWGDIGCFGQEIIETPRLDALAEQGAKFTAHYSGFPVCAPARCSLMTGMHAGHSYIRGNGYPKTRVKDEDRGLFPGQNPIPADAVTIAELFQDRGYATAAAGKWGLGFEGSTGDPTKQGFDRFFGYVCQWHAHNHFPRFLWDMTPDLAERVQYPGNDRTLHGETYSQDEFFRVADEFVTQHKDEPFFLYLPLVTTHLSLQVPEDEPSLAGYRQTIKEEPYKHTSYLEHPTPRAAYAAMVTRIDRQVGELLDRLDELGLTENTLVIFTSDNGPTYGRLGGADSDYFNSAGGFRGRKGSVYEGGIREPLIVRMPGVIPAGTISDRPTYFADWMPTLAHLTGGELPEEVASEIDGVSFAASLRGKKQPAPEFLYWEFPAYGGQQAVRVGNWKAVRTGLSKVKPGEPIKTELYNLTEDPTESNDLAAKRPEKLAELVAVMEREHTPSQLFPMRALDASKQAAN</sequence>
<dbReference type="GO" id="GO:0004065">
    <property type="term" value="F:arylsulfatase activity"/>
    <property type="evidence" value="ECO:0007669"/>
    <property type="project" value="UniProtKB-EC"/>
</dbReference>
<keyword evidence="3 7" id="KW-0378">Hydrolase</keyword>
<evidence type="ECO:0000313" key="7">
    <source>
        <dbReference type="EMBL" id="NNJ25358.1"/>
    </source>
</evidence>
<feature type="signal peptide" evidence="5">
    <location>
        <begin position="1"/>
        <end position="26"/>
    </location>
</feature>
<dbReference type="EMBL" id="WTPX01000033">
    <property type="protein sequence ID" value="NNJ25358.1"/>
    <property type="molecule type" value="Genomic_DNA"/>
</dbReference>
<gene>
    <name evidence="7" type="primary">atsA_14</name>
    <name evidence="7" type="ORF">LzC2_14280</name>
</gene>
<dbReference type="EC" id="3.1.6.1" evidence="7"/>
<dbReference type="PROSITE" id="PS00523">
    <property type="entry name" value="SULFATASE_1"/>
    <property type="match status" value="1"/>
</dbReference>
<dbReference type="RefSeq" id="WP_171185275.1">
    <property type="nucleotide sequence ID" value="NZ_WTPX01000033.1"/>
</dbReference>
<organism evidence="7 8">
    <name type="scientific">Alienimonas chondri</name>
    <dbReference type="NCBI Taxonomy" id="2681879"/>
    <lineage>
        <taxon>Bacteria</taxon>
        <taxon>Pseudomonadati</taxon>
        <taxon>Planctomycetota</taxon>
        <taxon>Planctomycetia</taxon>
        <taxon>Planctomycetales</taxon>
        <taxon>Planctomycetaceae</taxon>
        <taxon>Alienimonas</taxon>
    </lineage>
</organism>
<evidence type="ECO:0000256" key="3">
    <source>
        <dbReference type="ARBA" id="ARBA00022801"/>
    </source>
</evidence>
<dbReference type="CDD" id="cd16145">
    <property type="entry name" value="ARS_like"/>
    <property type="match status" value="1"/>
</dbReference>
<comment type="caution">
    <text evidence="7">The sequence shown here is derived from an EMBL/GenBank/DDBJ whole genome shotgun (WGS) entry which is preliminary data.</text>
</comment>
<dbReference type="InterPro" id="IPR017850">
    <property type="entry name" value="Alkaline_phosphatase_core_sf"/>
</dbReference>
<dbReference type="SUPFAM" id="SSF53649">
    <property type="entry name" value="Alkaline phosphatase-like"/>
    <property type="match status" value="1"/>
</dbReference>
<accession>A0ABX1VDI8</accession>
<dbReference type="Proteomes" id="UP000609651">
    <property type="component" value="Unassembled WGS sequence"/>
</dbReference>
<dbReference type="PANTHER" id="PTHR42693">
    <property type="entry name" value="ARYLSULFATASE FAMILY MEMBER"/>
    <property type="match status" value="1"/>
</dbReference>
<keyword evidence="8" id="KW-1185">Reference proteome</keyword>
<dbReference type="InterPro" id="IPR024607">
    <property type="entry name" value="Sulfatase_CS"/>
</dbReference>
<proteinExistence type="inferred from homology"/>
<keyword evidence="4" id="KW-0106">Calcium</keyword>
<evidence type="ECO:0000256" key="4">
    <source>
        <dbReference type="ARBA" id="ARBA00022837"/>
    </source>
</evidence>
<evidence type="ECO:0000259" key="6">
    <source>
        <dbReference type="Pfam" id="PF00884"/>
    </source>
</evidence>
<feature type="domain" description="Sulfatase N-terminal" evidence="6">
    <location>
        <begin position="39"/>
        <end position="388"/>
    </location>
</feature>
<evidence type="ECO:0000256" key="5">
    <source>
        <dbReference type="SAM" id="SignalP"/>
    </source>
</evidence>
<evidence type="ECO:0000256" key="1">
    <source>
        <dbReference type="ARBA" id="ARBA00008779"/>
    </source>
</evidence>
<comment type="similarity">
    <text evidence="1">Belongs to the sulfatase family.</text>
</comment>